<dbReference type="Proteomes" id="UP000322873">
    <property type="component" value="Unassembled WGS sequence"/>
</dbReference>
<evidence type="ECO:0000313" key="2">
    <source>
        <dbReference type="Proteomes" id="UP000322873"/>
    </source>
</evidence>
<dbReference type="EMBL" id="VICG01000010">
    <property type="protein sequence ID" value="KAA8568190.1"/>
    <property type="molecule type" value="Genomic_DNA"/>
</dbReference>
<name>A0A5M9JHQ2_MONFR</name>
<accession>A0A5M9JHQ2</accession>
<gene>
    <name evidence="1" type="ORF">EYC84_008581</name>
</gene>
<evidence type="ECO:0000313" key="1">
    <source>
        <dbReference type="EMBL" id="KAA8568190.1"/>
    </source>
</evidence>
<comment type="caution">
    <text evidence="1">The sequence shown here is derived from an EMBL/GenBank/DDBJ whole genome shotgun (WGS) entry which is preliminary data.</text>
</comment>
<reference evidence="1 2" key="1">
    <citation type="submission" date="2019-06" db="EMBL/GenBank/DDBJ databases">
        <title>Genome Sequence of the Brown Rot Fungal Pathogen Monilinia fructicola.</title>
        <authorList>
            <person name="De Miccolis Angelini R.M."/>
            <person name="Landi L."/>
            <person name="Abate D."/>
            <person name="Pollastro S."/>
            <person name="Romanazzi G."/>
            <person name="Faretra F."/>
        </authorList>
    </citation>
    <scope>NUCLEOTIDE SEQUENCE [LARGE SCALE GENOMIC DNA]</scope>
    <source>
        <strain evidence="1 2">Mfrc123</strain>
    </source>
</reference>
<protein>
    <submittedName>
        <fullName evidence="1">Uncharacterized protein</fullName>
    </submittedName>
</protein>
<keyword evidence="2" id="KW-1185">Reference proteome</keyword>
<proteinExistence type="predicted"/>
<organism evidence="1 2">
    <name type="scientific">Monilinia fructicola</name>
    <name type="common">Brown rot fungus</name>
    <name type="synonym">Ciboria fructicola</name>
    <dbReference type="NCBI Taxonomy" id="38448"/>
    <lineage>
        <taxon>Eukaryota</taxon>
        <taxon>Fungi</taxon>
        <taxon>Dikarya</taxon>
        <taxon>Ascomycota</taxon>
        <taxon>Pezizomycotina</taxon>
        <taxon>Leotiomycetes</taxon>
        <taxon>Helotiales</taxon>
        <taxon>Sclerotiniaceae</taxon>
        <taxon>Monilinia</taxon>
    </lineage>
</organism>
<dbReference type="AlphaFoldDB" id="A0A5M9JHQ2"/>
<sequence length="115" mass="13147">MHTSVHIEFIPSFLFIDVHRRFPSQSIPSTINIFILLLICEPKKQKQNKKRKNSYSKAMHVSNHSTTQTNHDIVVAADCLPGGICFWQIPLFSLFEKVIESRSAVIKIVQVTAKK</sequence>